<name>A0A2P2R4X7_RHIMU</name>
<evidence type="ECO:0000313" key="1">
    <source>
        <dbReference type="EMBL" id="MBX74342.1"/>
    </source>
</evidence>
<proteinExistence type="predicted"/>
<protein>
    <submittedName>
        <fullName evidence="1">Uncharacterized protein</fullName>
    </submittedName>
</protein>
<accession>A0A2P2R4X7</accession>
<sequence length="33" mass="3845">MECDHGDGSQTCNTFHQICSFHTNGYRVVNWEK</sequence>
<dbReference type="EMBL" id="GGEC01093858">
    <property type="protein sequence ID" value="MBX74342.1"/>
    <property type="molecule type" value="Transcribed_RNA"/>
</dbReference>
<dbReference type="AlphaFoldDB" id="A0A2P2R4X7"/>
<organism evidence="1">
    <name type="scientific">Rhizophora mucronata</name>
    <name type="common">Asiatic mangrove</name>
    <dbReference type="NCBI Taxonomy" id="61149"/>
    <lineage>
        <taxon>Eukaryota</taxon>
        <taxon>Viridiplantae</taxon>
        <taxon>Streptophyta</taxon>
        <taxon>Embryophyta</taxon>
        <taxon>Tracheophyta</taxon>
        <taxon>Spermatophyta</taxon>
        <taxon>Magnoliopsida</taxon>
        <taxon>eudicotyledons</taxon>
        <taxon>Gunneridae</taxon>
        <taxon>Pentapetalae</taxon>
        <taxon>rosids</taxon>
        <taxon>fabids</taxon>
        <taxon>Malpighiales</taxon>
        <taxon>Rhizophoraceae</taxon>
        <taxon>Rhizophora</taxon>
    </lineage>
</organism>
<reference evidence="1" key="1">
    <citation type="submission" date="2018-02" db="EMBL/GenBank/DDBJ databases">
        <title>Rhizophora mucronata_Transcriptome.</title>
        <authorList>
            <person name="Meera S.P."/>
            <person name="Sreeshan A."/>
            <person name="Augustine A."/>
        </authorList>
    </citation>
    <scope>NUCLEOTIDE SEQUENCE</scope>
    <source>
        <tissue evidence="1">Leaf</tissue>
    </source>
</reference>